<name>A0AA88DSH2_FICCA</name>
<comment type="caution">
    <text evidence="1">The sequence shown here is derived from an EMBL/GenBank/DDBJ whole genome shotgun (WGS) entry which is preliminary data.</text>
</comment>
<sequence length="51" mass="5712">MLGLSKCLLNLNLQESQKYVRVASAKKKMARQDAIGRIVSLEDAPWFVAYG</sequence>
<gene>
    <name evidence="1" type="ORF">TIFTF001_030076</name>
</gene>
<dbReference type="EMBL" id="BTGU01000104">
    <property type="protein sequence ID" value="GMN60957.1"/>
    <property type="molecule type" value="Genomic_DNA"/>
</dbReference>
<organism evidence="1 2">
    <name type="scientific">Ficus carica</name>
    <name type="common">Common fig</name>
    <dbReference type="NCBI Taxonomy" id="3494"/>
    <lineage>
        <taxon>Eukaryota</taxon>
        <taxon>Viridiplantae</taxon>
        <taxon>Streptophyta</taxon>
        <taxon>Embryophyta</taxon>
        <taxon>Tracheophyta</taxon>
        <taxon>Spermatophyta</taxon>
        <taxon>Magnoliopsida</taxon>
        <taxon>eudicotyledons</taxon>
        <taxon>Gunneridae</taxon>
        <taxon>Pentapetalae</taxon>
        <taxon>rosids</taxon>
        <taxon>fabids</taxon>
        <taxon>Rosales</taxon>
        <taxon>Moraceae</taxon>
        <taxon>Ficeae</taxon>
        <taxon>Ficus</taxon>
    </lineage>
</organism>
<evidence type="ECO:0000313" key="2">
    <source>
        <dbReference type="Proteomes" id="UP001187192"/>
    </source>
</evidence>
<accession>A0AA88DSH2</accession>
<protein>
    <submittedName>
        <fullName evidence="1">Uncharacterized protein</fullName>
    </submittedName>
</protein>
<keyword evidence="2" id="KW-1185">Reference proteome</keyword>
<dbReference type="Proteomes" id="UP001187192">
    <property type="component" value="Unassembled WGS sequence"/>
</dbReference>
<dbReference type="AlphaFoldDB" id="A0AA88DSH2"/>
<evidence type="ECO:0000313" key="1">
    <source>
        <dbReference type="EMBL" id="GMN60957.1"/>
    </source>
</evidence>
<reference evidence="1" key="1">
    <citation type="submission" date="2023-07" db="EMBL/GenBank/DDBJ databases">
        <title>draft genome sequence of fig (Ficus carica).</title>
        <authorList>
            <person name="Takahashi T."/>
            <person name="Nishimura K."/>
        </authorList>
    </citation>
    <scope>NUCLEOTIDE SEQUENCE</scope>
</reference>
<proteinExistence type="predicted"/>